<feature type="region of interest" description="Disordered" evidence="5">
    <location>
        <begin position="230"/>
        <end position="271"/>
    </location>
</feature>
<dbReference type="InterPro" id="IPR013083">
    <property type="entry name" value="Znf_RING/FYVE/PHD"/>
</dbReference>
<sequence>MDKLTSEVERQEKIVGYMERELANLRQERGELLETLEETRGHLKDATSLLDEKEEENKSLRAENEKLKEESDESNKENLALFSRLAAAESEVTRLNAEVEQLKDDSDHLRDAVIRLTGEKEVLYRANHNLEEMKRLVLEDSRWVADKESEKCSACGVSFSLIIRRHHCRNCGRIFCGACSSHWLALHSAPQSSSLVAGVVESIMSVAGAGKRYRACADCFAAHCADADGDLPGPSQPPDQKTESPENEAGSSEGAGESGEVAEGGEEDDEDFSMISEEEVSFSQCIPYVPNPRTLQYWKSCEIQCGVTLSARDLLAATIPDSNEPGNGKGEVIWVRAGSIYSVPLLIDDTHVSIFWEFSTDPNSIAFSVLYKTAADIPMSCALIVVPTRRVDSHLKPVGGRLRPKNSGVYILMFDNSFSRFTGKKITYSLKAEVSSGRESVASSSRSSAEPFPDLPIHQEGDATERRDDGEELPEDDAREEASAEK</sequence>
<dbReference type="GO" id="GO:0072383">
    <property type="term" value="P:plus-end-directed vesicle transport along microtubule"/>
    <property type="evidence" value="ECO:0007669"/>
    <property type="project" value="TreeGrafter"/>
</dbReference>
<evidence type="ECO:0000256" key="4">
    <source>
        <dbReference type="PROSITE-ProRule" id="PRU00091"/>
    </source>
</evidence>
<feature type="compositionally biased region" description="Basic and acidic residues" evidence="5">
    <location>
        <begin position="55"/>
        <end position="74"/>
    </location>
</feature>
<dbReference type="SUPFAM" id="SSF101576">
    <property type="entry name" value="Supernatant protein factor (SPF), C-terminal domain"/>
    <property type="match status" value="1"/>
</dbReference>
<feature type="compositionally biased region" description="Basic and acidic residues" evidence="5">
    <location>
        <begin position="457"/>
        <end position="469"/>
    </location>
</feature>
<feature type="compositionally biased region" description="Acidic residues" evidence="5">
    <location>
        <begin position="470"/>
        <end position="479"/>
    </location>
</feature>
<keyword evidence="9" id="KW-1185">Reference proteome</keyword>
<dbReference type="InterPro" id="IPR009038">
    <property type="entry name" value="GOLD_dom"/>
</dbReference>
<dbReference type="PANTHER" id="PTHR46753:SF2">
    <property type="entry name" value="FYVE AND COILED-COIL DOMAIN-CONTAINING PROTEIN 1"/>
    <property type="match status" value="1"/>
</dbReference>
<dbReference type="Gene3D" id="2.60.120.680">
    <property type="entry name" value="GOLD domain"/>
    <property type="match status" value="1"/>
</dbReference>
<dbReference type="GO" id="GO:0005764">
    <property type="term" value="C:lysosome"/>
    <property type="evidence" value="ECO:0007669"/>
    <property type="project" value="TreeGrafter"/>
</dbReference>
<evidence type="ECO:0000256" key="3">
    <source>
        <dbReference type="ARBA" id="ARBA00022833"/>
    </source>
</evidence>
<dbReference type="Proteomes" id="UP000792457">
    <property type="component" value="Unassembled WGS sequence"/>
</dbReference>
<dbReference type="AlphaFoldDB" id="A0A8K0P2S0"/>
<dbReference type="GO" id="GO:0005776">
    <property type="term" value="C:autophagosome"/>
    <property type="evidence" value="ECO:0007669"/>
    <property type="project" value="TreeGrafter"/>
</dbReference>
<keyword evidence="2 4" id="KW-0863">Zinc-finger</keyword>
<reference evidence="8" key="1">
    <citation type="submission" date="2013-04" db="EMBL/GenBank/DDBJ databases">
        <authorList>
            <person name="Qu J."/>
            <person name="Murali S.C."/>
            <person name="Bandaranaike D."/>
            <person name="Bellair M."/>
            <person name="Blankenburg K."/>
            <person name="Chao H."/>
            <person name="Dinh H."/>
            <person name="Doddapaneni H."/>
            <person name="Downs B."/>
            <person name="Dugan-Rocha S."/>
            <person name="Elkadiri S."/>
            <person name="Gnanaolivu R.D."/>
            <person name="Hernandez B."/>
            <person name="Javaid M."/>
            <person name="Jayaseelan J.C."/>
            <person name="Lee S."/>
            <person name="Li M."/>
            <person name="Ming W."/>
            <person name="Munidasa M."/>
            <person name="Muniz J."/>
            <person name="Nguyen L."/>
            <person name="Ongeri F."/>
            <person name="Osuji N."/>
            <person name="Pu L.-L."/>
            <person name="Puazo M."/>
            <person name="Qu C."/>
            <person name="Quiroz J."/>
            <person name="Raj R."/>
            <person name="Weissenberger G."/>
            <person name="Xin Y."/>
            <person name="Zou X."/>
            <person name="Han Y."/>
            <person name="Richards S."/>
            <person name="Worley K."/>
            <person name="Muzny D."/>
            <person name="Gibbs R."/>
        </authorList>
    </citation>
    <scope>NUCLEOTIDE SEQUENCE</scope>
    <source>
        <strain evidence="8">Sampled in the wild</strain>
    </source>
</reference>
<dbReference type="GO" id="GO:1901098">
    <property type="term" value="P:positive regulation of autophagosome maturation"/>
    <property type="evidence" value="ECO:0007669"/>
    <property type="project" value="TreeGrafter"/>
</dbReference>
<keyword evidence="3" id="KW-0862">Zinc</keyword>
<dbReference type="Pfam" id="PF01363">
    <property type="entry name" value="FYVE"/>
    <property type="match status" value="1"/>
</dbReference>
<dbReference type="PROSITE" id="PS50178">
    <property type="entry name" value="ZF_FYVE"/>
    <property type="match status" value="1"/>
</dbReference>
<evidence type="ECO:0000259" key="7">
    <source>
        <dbReference type="PROSITE" id="PS50866"/>
    </source>
</evidence>
<dbReference type="PROSITE" id="PS50866">
    <property type="entry name" value="GOLD"/>
    <property type="match status" value="1"/>
</dbReference>
<dbReference type="GO" id="GO:0008270">
    <property type="term" value="F:zinc ion binding"/>
    <property type="evidence" value="ECO:0007669"/>
    <property type="project" value="UniProtKB-KW"/>
</dbReference>
<organism evidence="8 9">
    <name type="scientific">Ladona fulva</name>
    <name type="common">Scarce chaser dragonfly</name>
    <name type="synonym">Libellula fulva</name>
    <dbReference type="NCBI Taxonomy" id="123851"/>
    <lineage>
        <taxon>Eukaryota</taxon>
        <taxon>Metazoa</taxon>
        <taxon>Ecdysozoa</taxon>
        <taxon>Arthropoda</taxon>
        <taxon>Hexapoda</taxon>
        <taxon>Insecta</taxon>
        <taxon>Pterygota</taxon>
        <taxon>Palaeoptera</taxon>
        <taxon>Odonata</taxon>
        <taxon>Epiprocta</taxon>
        <taxon>Anisoptera</taxon>
        <taxon>Libelluloidea</taxon>
        <taxon>Libellulidae</taxon>
        <taxon>Ladona</taxon>
    </lineage>
</organism>
<feature type="compositionally biased region" description="Low complexity" evidence="5">
    <location>
        <begin position="437"/>
        <end position="450"/>
    </location>
</feature>
<dbReference type="SMART" id="SM00064">
    <property type="entry name" value="FYVE"/>
    <property type="match status" value="1"/>
</dbReference>
<comment type="caution">
    <text evidence="8">The sequence shown here is derived from an EMBL/GenBank/DDBJ whole genome shotgun (WGS) entry which is preliminary data.</text>
</comment>
<proteinExistence type="predicted"/>
<feature type="region of interest" description="Disordered" evidence="5">
    <location>
        <begin position="437"/>
        <end position="486"/>
    </location>
</feature>
<dbReference type="OrthoDB" id="8191583at2759"/>
<dbReference type="InterPro" id="IPR017455">
    <property type="entry name" value="Znf_FYVE-rel"/>
</dbReference>
<gene>
    <name evidence="8" type="ORF">J437_LFUL002933</name>
</gene>
<name>A0A8K0P2S0_LADFU</name>
<dbReference type="GO" id="GO:0005770">
    <property type="term" value="C:late endosome"/>
    <property type="evidence" value="ECO:0007669"/>
    <property type="project" value="TreeGrafter"/>
</dbReference>
<evidence type="ECO:0000259" key="6">
    <source>
        <dbReference type="PROSITE" id="PS50178"/>
    </source>
</evidence>
<reference evidence="8" key="2">
    <citation type="submission" date="2017-10" db="EMBL/GenBank/DDBJ databases">
        <title>Ladona fulva Genome sequencing and assembly.</title>
        <authorList>
            <person name="Murali S."/>
            <person name="Richards S."/>
            <person name="Bandaranaike D."/>
            <person name="Bellair M."/>
            <person name="Blankenburg K."/>
            <person name="Chao H."/>
            <person name="Dinh H."/>
            <person name="Doddapaneni H."/>
            <person name="Dugan-Rocha S."/>
            <person name="Elkadiri S."/>
            <person name="Gnanaolivu R."/>
            <person name="Hernandez B."/>
            <person name="Skinner E."/>
            <person name="Javaid M."/>
            <person name="Lee S."/>
            <person name="Li M."/>
            <person name="Ming W."/>
            <person name="Munidasa M."/>
            <person name="Muniz J."/>
            <person name="Nguyen L."/>
            <person name="Hughes D."/>
            <person name="Osuji N."/>
            <person name="Pu L.-L."/>
            <person name="Puazo M."/>
            <person name="Qu C."/>
            <person name="Quiroz J."/>
            <person name="Raj R."/>
            <person name="Weissenberger G."/>
            <person name="Xin Y."/>
            <person name="Zou X."/>
            <person name="Han Y."/>
            <person name="Worley K."/>
            <person name="Muzny D."/>
            <person name="Gibbs R."/>
        </authorList>
    </citation>
    <scope>NUCLEOTIDE SEQUENCE</scope>
    <source>
        <strain evidence="8">Sampled in the wild</strain>
    </source>
</reference>
<feature type="compositionally biased region" description="Low complexity" evidence="5">
    <location>
        <begin position="248"/>
        <end position="261"/>
    </location>
</feature>
<dbReference type="InterPro" id="IPR011011">
    <property type="entry name" value="Znf_FYVE_PHD"/>
</dbReference>
<feature type="domain" description="FYVE-type" evidence="6">
    <location>
        <begin position="146"/>
        <end position="224"/>
    </location>
</feature>
<evidence type="ECO:0000256" key="5">
    <source>
        <dbReference type="SAM" id="MobiDB-lite"/>
    </source>
</evidence>
<protein>
    <submittedName>
        <fullName evidence="8">Uncharacterized protein</fullName>
    </submittedName>
</protein>
<dbReference type="PANTHER" id="PTHR46753">
    <property type="entry name" value="FYVE AND COILED-COIL DOMAIN-CONTAINING PROTEIN 1"/>
    <property type="match status" value="1"/>
</dbReference>
<dbReference type="InterPro" id="IPR000306">
    <property type="entry name" value="Znf_FYVE"/>
</dbReference>
<evidence type="ECO:0000313" key="9">
    <source>
        <dbReference type="Proteomes" id="UP000792457"/>
    </source>
</evidence>
<evidence type="ECO:0000313" key="8">
    <source>
        <dbReference type="EMBL" id="KAG8230902.1"/>
    </source>
</evidence>
<dbReference type="SUPFAM" id="SSF57903">
    <property type="entry name" value="FYVE/PHD zinc finger"/>
    <property type="match status" value="1"/>
</dbReference>
<dbReference type="EMBL" id="KZ308518">
    <property type="protein sequence ID" value="KAG8230902.1"/>
    <property type="molecule type" value="Genomic_DNA"/>
</dbReference>
<evidence type="ECO:0000256" key="1">
    <source>
        <dbReference type="ARBA" id="ARBA00022723"/>
    </source>
</evidence>
<dbReference type="InterPro" id="IPR036598">
    <property type="entry name" value="GOLD_dom_sf"/>
</dbReference>
<dbReference type="Gene3D" id="3.30.40.10">
    <property type="entry name" value="Zinc/RING finger domain, C3HC4 (zinc finger)"/>
    <property type="match status" value="1"/>
</dbReference>
<evidence type="ECO:0000256" key="2">
    <source>
        <dbReference type="ARBA" id="ARBA00022771"/>
    </source>
</evidence>
<keyword evidence="1" id="KW-0479">Metal-binding</keyword>
<feature type="domain" description="GOLD" evidence="7">
    <location>
        <begin position="312"/>
        <end position="432"/>
    </location>
</feature>
<accession>A0A8K0P2S0</accession>
<feature type="region of interest" description="Disordered" evidence="5">
    <location>
        <begin position="37"/>
        <end position="74"/>
    </location>
</feature>